<proteinExistence type="predicted"/>
<feature type="region of interest" description="Disordered" evidence="1">
    <location>
        <begin position="1"/>
        <end position="41"/>
    </location>
</feature>
<organism evidence="2 3">
    <name type="scientific">Vitis vinifera</name>
    <name type="common">Grape</name>
    <dbReference type="NCBI Taxonomy" id="29760"/>
    <lineage>
        <taxon>Eukaryota</taxon>
        <taxon>Viridiplantae</taxon>
        <taxon>Streptophyta</taxon>
        <taxon>Embryophyta</taxon>
        <taxon>Tracheophyta</taxon>
        <taxon>Spermatophyta</taxon>
        <taxon>Magnoliopsida</taxon>
        <taxon>eudicotyledons</taxon>
        <taxon>Gunneridae</taxon>
        <taxon>Pentapetalae</taxon>
        <taxon>rosids</taxon>
        <taxon>Vitales</taxon>
        <taxon>Vitaceae</taxon>
        <taxon>Viteae</taxon>
        <taxon>Vitis</taxon>
    </lineage>
</organism>
<gene>
    <name evidence="2" type="ordered locus">VIT_16s0013g00470</name>
</gene>
<accession>F6I2L6</accession>
<sequence length="112" mass="12665">MDIKYISHATKSSTESSRVTIQSNGFSKETSNDVESPPKPNLSFMDWSHKIRIHGGMKTEGMDMEMGVMDESGHEGYWSCMHGSMHASRRGKRVYQGMYENLSEGNVEGKWV</sequence>
<evidence type="ECO:0000256" key="1">
    <source>
        <dbReference type="SAM" id="MobiDB-lite"/>
    </source>
</evidence>
<dbReference type="InParanoid" id="F6I2L6"/>
<dbReference type="AlphaFoldDB" id="F6I2L6"/>
<dbReference type="Proteomes" id="UP000009183">
    <property type="component" value="Chromosome 16"/>
</dbReference>
<dbReference type="EMBL" id="FN596738">
    <property type="protein sequence ID" value="CCB61183.1"/>
    <property type="molecule type" value="Genomic_DNA"/>
</dbReference>
<dbReference type="HOGENOM" id="CLU_2150494_0_0_1"/>
<evidence type="ECO:0000313" key="3">
    <source>
        <dbReference type="Proteomes" id="UP000009183"/>
    </source>
</evidence>
<name>F6I2L6_VITVI</name>
<feature type="compositionally biased region" description="Polar residues" evidence="1">
    <location>
        <begin position="9"/>
        <end position="29"/>
    </location>
</feature>
<keyword evidence="3" id="KW-1185">Reference proteome</keyword>
<evidence type="ECO:0000313" key="2">
    <source>
        <dbReference type="EMBL" id="CCB61183.1"/>
    </source>
</evidence>
<reference evidence="3" key="1">
    <citation type="journal article" date="2007" name="Nature">
        <title>The grapevine genome sequence suggests ancestral hexaploidization in major angiosperm phyla.</title>
        <authorList>
            <consortium name="The French-Italian Public Consortium for Grapevine Genome Characterization."/>
            <person name="Jaillon O."/>
            <person name="Aury J.-M."/>
            <person name="Noel B."/>
            <person name="Policriti A."/>
            <person name="Clepet C."/>
            <person name="Casagrande A."/>
            <person name="Choisne N."/>
            <person name="Aubourg S."/>
            <person name="Vitulo N."/>
            <person name="Jubin C."/>
            <person name="Vezzi A."/>
            <person name="Legeai F."/>
            <person name="Hugueney P."/>
            <person name="Dasilva C."/>
            <person name="Horner D."/>
            <person name="Mica E."/>
            <person name="Jublot D."/>
            <person name="Poulain J."/>
            <person name="Bruyere C."/>
            <person name="Billault A."/>
            <person name="Segurens B."/>
            <person name="Gouyvenoux M."/>
            <person name="Ugarte E."/>
            <person name="Cattonaro F."/>
            <person name="Anthouard V."/>
            <person name="Vico V."/>
            <person name="Del Fabbro C."/>
            <person name="Alaux M."/>
            <person name="Di Gaspero G."/>
            <person name="Dumas V."/>
            <person name="Felice N."/>
            <person name="Paillard S."/>
            <person name="Juman I."/>
            <person name="Moroldo M."/>
            <person name="Scalabrin S."/>
            <person name="Canaguier A."/>
            <person name="Le Clainche I."/>
            <person name="Malacrida G."/>
            <person name="Durand E."/>
            <person name="Pesole G."/>
            <person name="Laucou V."/>
            <person name="Chatelet P."/>
            <person name="Merdinoglu D."/>
            <person name="Delledonne M."/>
            <person name="Pezzotti M."/>
            <person name="Lecharny A."/>
            <person name="Scarpelli C."/>
            <person name="Artiguenave F."/>
            <person name="Pe M.E."/>
            <person name="Valle G."/>
            <person name="Morgante M."/>
            <person name="Caboche M."/>
            <person name="Adam-Blondon A.-F."/>
            <person name="Weissenbach J."/>
            <person name="Quetier F."/>
            <person name="Wincker P."/>
        </authorList>
    </citation>
    <scope>NUCLEOTIDE SEQUENCE [LARGE SCALE GENOMIC DNA]</scope>
    <source>
        <strain evidence="3">cv. Pinot noir / PN40024</strain>
    </source>
</reference>
<dbReference type="PaxDb" id="29760-VIT_16s0013g00470.t01"/>
<protein>
    <submittedName>
        <fullName evidence="2">Uncharacterized protein</fullName>
    </submittedName>
</protein>